<dbReference type="Proteomes" id="UP001163324">
    <property type="component" value="Chromosome 1"/>
</dbReference>
<comment type="caution">
    <text evidence="1">The sequence shown here is derived from an EMBL/GenBank/DDBJ whole genome shotgun (WGS) entry which is preliminary data.</text>
</comment>
<reference evidence="1" key="1">
    <citation type="submission" date="2022-10" db="EMBL/GenBank/DDBJ databases">
        <title>Complete Genome of Trichothecium roseum strain YXFP-22015, a Plant Pathogen Isolated from Citrus.</title>
        <authorList>
            <person name="Wang Y."/>
            <person name="Zhu L."/>
        </authorList>
    </citation>
    <scope>NUCLEOTIDE SEQUENCE</scope>
    <source>
        <strain evidence="1">YXFP-22015</strain>
    </source>
</reference>
<name>A0ACC0VB03_9HYPO</name>
<evidence type="ECO:0000313" key="1">
    <source>
        <dbReference type="EMBL" id="KAI9903601.1"/>
    </source>
</evidence>
<organism evidence="1 2">
    <name type="scientific">Trichothecium roseum</name>
    <dbReference type="NCBI Taxonomy" id="47278"/>
    <lineage>
        <taxon>Eukaryota</taxon>
        <taxon>Fungi</taxon>
        <taxon>Dikarya</taxon>
        <taxon>Ascomycota</taxon>
        <taxon>Pezizomycotina</taxon>
        <taxon>Sordariomycetes</taxon>
        <taxon>Hypocreomycetidae</taxon>
        <taxon>Hypocreales</taxon>
        <taxon>Hypocreales incertae sedis</taxon>
        <taxon>Trichothecium</taxon>
    </lineage>
</organism>
<proteinExistence type="predicted"/>
<keyword evidence="2" id="KW-1185">Reference proteome</keyword>
<dbReference type="EMBL" id="CM047940">
    <property type="protein sequence ID" value="KAI9903601.1"/>
    <property type="molecule type" value="Genomic_DNA"/>
</dbReference>
<sequence>MAGGNKLLIYLLRRDLRVSDNPILHHLSATKDHGFTHLLPIFVFPAHQVEVSGFLKDGQKSPYPPAVSQVGGFWRCGPHRAKFLAQSVWDLKNSLETLNSGLILRVGSIGDVLKETISSLKDKIDVGGVWMTEEVSYEERQEHKAVKSICAQSGVDFRLWGDEKYFVDDRDTGITSPSDLPDIFTSYRKIQEPLRERPRPTLATPETSTLPLFLDVSLVPRQQGPFVEANNLDELESRLLKPLTGLLTDPPPVSDEAISAHPFKGGETRVLARVEHLIKTGAMSDYKETRNGLIGEDFSTKFSAYLALGCISARQIHEELVKLEDGISAKYASAKGYGKGENDGTRGVRFELLWRDYMRLCTKKFGSKLFSLEGFRQDSDYTKEWKTANKNVASADQKPSPEQVSGIIKRFLEGSTGMGLIDASQRELFHTGYTSNRARQNVASFLSKHLGIDWRYGAEWYEMLLVDYDVSSNWSNWQYVAGVGNDPRGDARIFNPVKQAFDYDKNGDYVRNWVPEVKQLEKPENLFQPSTASKDDLEKAGLSRHIMVTDPVKRIEFTVDRKPKGTRKPFQRRRGNRGGRGGNNNNGGPPRRGGGGGGGGSANGSNNDSGNASSASAGDSGGVHLSNSGGIVNGSTPQGSGHVATGPVNNASHSNGHAANGIAPGNGNFNCGHHQNAFHHQTYPTPNYNQAPQGYSNPTWFGYPQNGRGTNGYTGQRGGQLGFGNRGGGGLIRGNPYNGYGGYAQAVPVYYPPPPHNNNNNNNNMGYMM</sequence>
<protein>
    <submittedName>
        <fullName evidence="1">Uncharacterized protein</fullName>
    </submittedName>
</protein>
<gene>
    <name evidence="1" type="ORF">N3K66_000130</name>
</gene>
<accession>A0ACC0VB03</accession>
<evidence type="ECO:0000313" key="2">
    <source>
        <dbReference type="Proteomes" id="UP001163324"/>
    </source>
</evidence>